<dbReference type="EMBL" id="BKCJ011501805">
    <property type="protein sequence ID" value="GFD38523.1"/>
    <property type="molecule type" value="Genomic_DNA"/>
</dbReference>
<evidence type="ECO:0000313" key="2">
    <source>
        <dbReference type="EMBL" id="GFD38523.1"/>
    </source>
</evidence>
<feature type="non-terminal residue" evidence="2">
    <location>
        <position position="87"/>
    </location>
</feature>
<sequence length="87" mass="9976">LGAHEDASKQGRIIKEIDQNAEIALDDETHGRTNDDEMFEVDDLTGEEMRIDEEYVRRLEAEEQEAAKLSRAQLDEEANNSWDNIQA</sequence>
<protein>
    <submittedName>
        <fullName evidence="2">Uncharacterized protein</fullName>
    </submittedName>
</protein>
<dbReference type="AlphaFoldDB" id="A0A699VVX4"/>
<evidence type="ECO:0000256" key="1">
    <source>
        <dbReference type="SAM" id="MobiDB-lite"/>
    </source>
</evidence>
<feature type="region of interest" description="Disordered" evidence="1">
    <location>
        <begin position="68"/>
        <end position="87"/>
    </location>
</feature>
<comment type="caution">
    <text evidence="2">The sequence shown here is derived from an EMBL/GenBank/DDBJ whole genome shotgun (WGS) entry which is preliminary data.</text>
</comment>
<feature type="non-terminal residue" evidence="2">
    <location>
        <position position="1"/>
    </location>
</feature>
<accession>A0A699VVX4</accession>
<gene>
    <name evidence="2" type="ORF">Tci_910492</name>
</gene>
<reference evidence="2" key="1">
    <citation type="journal article" date="2019" name="Sci. Rep.">
        <title>Draft genome of Tanacetum cinerariifolium, the natural source of mosquito coil.</title>
        <authorList>
            <person name="Yamashiro T."/>
            <person name="Shiraishi A."/>
            <person name="Satake H."/>
            <person name="Nakayama K."/>
        </authorList>
    </citation>
    <scope>NUCLEOTIDE SEQUENCE</scope>
</reference>
<organism evidence="2">
    <name type="scientific">Tanacetum cinerariifolium</name>
    <name type="common">Dalmatian daisy</name>
    <name type="synonym">Chrysanthemum cinerariifolium</name>
    <dbReference type="NCBI Taxonomy" id="118510"/>
    <lineage>
        <taxon>Eukaryota</taxon>
        <taxon>Viridiplantae</taxon>
        <taxon>Streptophyta</taxon>
        <taxon>Embryophyta</taxon>
        <taxon>Tracheophyta</taxon>
        <taxon>Spermatophyta</taxon>
        <taxon>Magnoliopsida</taxon>
        <taxon>eudicotyledons</taxon>
        <taxon>Gunneridae</taxon>
        <taxon>Pentapetalae</taxon>
        <taxon>asterids</taxon>
        <taxon>campanulids</taxon>
        <taxon>Asterales</taxon>
        <taxon>Asteraceae</taxon>
        <taxon>Asteroideae</taxon>
        <taxon>Anthemideae</taxon>
        <taxon>Anthemidinae</taxon>
        <taxon>Tanacetum</taxon>
    </lineage>
</organism>
<name>A0A699VVX4_TANCI</name>
<proteinExistence type="predicted"/>